<dbReference type="InterPro" id="IPR052755">
    <property type="entry name" value="Lysozyme_Inhibitor_LprI"/>
</dbReference>
<sequence length="260" mass="29164">MCNLIKYVFTLGVSLLPFFAYSDESGISNSQWQVSHVNVNTESERTLNYQYDDNKLVGRLIEFSSKSITSTLPEKSDCQQPTYQRQKTTLNQLISSSMSGDDSANAKNYDLGVDGNHQINSFKILCQSGSFGRDMTEANAWVAMPEAGKIFINWYDGTILTLTRLTAESNVSPSFDCHKAASQTEKTICQSNDLASWDVSVAKAYKSKLTDYKKINPTDKDGLVKISHEQKAWLTIRNKCGTDTTCLKKTLMQRVDELEK</sequence>
<proteinExistence type="predicted"/>
<keyword evidence="4" id="KW-1185">Reference proteome</keyword>
<dbReference type="Gene3D" id="1.20.1270.180">
    <property type="match status" value="1"/>
</dbReference>
<reference evidence="3 4" key="1">
    <citation type="submission" date="2020-06" db="EMBL/GenBank/DDBJ databases">
        <title>Genome sequence of Paramixta manurensis strain PD-1.</title>
        <authorList>
            <person name="Lee C.W."/>
            <person name="Kim J."/>
        </authorList>
    </citation>
    <scope>NUCLEOTIDE SEQUENCE [LARGE SCALE GENOMIC DNA]</scope>
    <source>
        <strain evidence="3 4">PD-1</strain>
    </source>
</reference>
<dbReference type="Proteomes" id="UP000505325">
    <property type="component" value="Chromosome"/>
</dbReference>
<dbReference type="Pfam" id="PF07007">
    <property type="entry name" value="LprI"/>
    <property type="match status" value="1"/>
</dbReference>
<dbReference type="InterPro" id="IPR009739">
    <property type="entry name" value="LprI-like_N"/>
</dbReference>
<feature type="signal peptide" evidence="1">
    <location>
        <begin position="1"/>
        <end position="22"/>
    </location>
</feature>
<organism evidence="3 4">
    <name type="scientific">Paramixta manurensis</name>
    <dbReference type="NCBI Taxonomy" id="2740817"/>
    <lineage>
        <taxon>Bacteria</taxon>
        <taxon>Pseudomonadati</taxon>
        <taxon>Pseudomonadota</taxon>
        <taxon>Gammaproteobacteria</taxon>
        <taxon>Enterobacterales</taxon>
        <taxon>Erwiniaceae</taxon>
        <taxon>Paramixta</taxon>
    </lineage>
</organism>
<dbReference type="KEGG" id="pmak:PMPD1_0715"/>
<evidence type="ECO:0000313" key="4">
    <source>
        <dbReference type="Proteomes" id="UP000505325"/>
    </source>
</evidence>
<evidence type="ECO:0000256" key="1">
    <source>
        <dbReference type="SAM" id="SignalP"/>
    </source>
</evidence>
<keyword evidence="1" id="KW-0732">Signal</keyword>
<accession>A0A6M8UB85</accession>
<name>A0A6M8UB85_9GAMM</name>
<protein>
    <recommendedName>
        <fullName evidence="2">Lysozyme inhibitor LprI-like N-terminal domain-containing protein</fullName>
    </recommendedName>
</protein>
<dbReference type="RefSeq" id="WP_173632754.1">
    <property type="nucleotide sequence ID" value="NZ_CP054212.1"/>
</dbReference>
<feature type="domain" description="Lysozyme inhibitor LprI-like N-terminal" evidence="2">
    <location>
        <begin position="177"/>
        <end position="242"/>
    </location>
</feature>
<dbReference type="PANTHER" id="PTHR37549:SF1">
    <property type="entry name" value="LIPOPROTEIN LPRI"/>
    <property type="match status" value="1"/>
</dbReference>
<feature type="chain" id="PRO_5026904804" description="Lysozyme inhibitor LprI-like N-terminal domain-containing protein" evidence="1">
    <location>
        <begin position="23"/>
        <end position="260"/>
    </location>
</feature>
<evidence type="ECO:0000259" key="2">
    <source>
        <dbReference type="Pfam" id="PF07007"/>
    </source>
</evidence>
<gene>
    <name evidence="3" type="ORF">PMPD1_0715</name>
</gene>
<evidence type="ECO:0000313" key="3">
    <source>
        <dbReference type="EMBL" id="QKJ85687.1"/>
    </source>
</evidence>
<dbReference type="AlphaFoldDB" id="A0A6M8UB85"/>
<dbReference type="GO" id="GO:0005576">
    <property type="term" value="C:extracellular region"/>
    <property type="evidence" value="ECO:0007669"/>
    <property type="project" value="TreeGrafter"/>
</dbReference>
<dbReference type="EMBL" id="CP054212">
    <property type="protein sequence ID" value="QKJ85687.1"/>
    <property type="molecule type" value="Genomic_DNA"/>
</dbReference>
<dbReference type="PANTHER" id="PTHR37549">
    <property type="entry name" value="LIPOPROTEIN LPRI"/>
    <property type="match status" value="1"/>
</dbReference>